<reference evidence="10" key="1">
    <citation type="submission" date="1997-08" db="EMBL/GenBank/DDBJ databases">
        <authorList>
            <person name="Zhou Q."/>
            <person name="Hinkle G."/>
            <person name="Sogin M.L."/>
            <person name="Dionne V.E."/>
        </authorList>
    </citation>
    <scope>NUCLEOTIDE SEQUENCE</scope>
</reference>
<keyword evidence="4 8" id="KW-0812">Transmembrane</keyword>
<dbReference type="GO" id="GO:0007186">
    <property type="term" value="P:G protein-coupled receptor signaling pathway"/>
    <property type="evidence" value="ECO:0007669"/>
    <property type="project" value="InterPro"/>
</dbReference>
<evidence type="ECO:0000256" key="1">
    <source>
        <dbReference type="ARBA" id="ARBA00004651"/>
    </source>
</evidence>
<evidence type="ECO:0000256" key="4">
    <source>
        <dbReference type="ARBA" id="ARBA00022692"/>
    </source>
</evidence>
<feature type="transmembrane region" description="Helical" evidence="8">
    <location>
        <begin position="112"/>
        <end position="135"/>
    </location>
</feature>
<keyword evidence="7" id="KW-0807">Transducer</keyword>
<dbReference type="PROSITE" id="PS50262">
    <property type="entry name" value="G_PROTEIN_RECEP_F1_2"/>
    <property type="match status" value="1"/>
</dbReference>
<dbReference type="InterPro" id="IPR017452">
    <property type="entry name" value="GPCR_Rhodpsn_7TM"/>
</dbReference>
<evidence type="ECO:0000256" key="7">
    <source>
        <dbReference type="ARBA" id="ARBA00023224"/>
    </source>
</evidence>
<dbReference type="EMBL" id="AF019246">
    <property type="protein sequence ID" value="AAB81765.1"/>
    <property type="molecule type" value="mRNA"/>
</dbReference>
<name>O42218_NECMA</name>
<feature type="non-terminal residue" evidence="10">
    <location>
        <position position="1"/>
    </location>
</feature>
<evidence type="ECO:0000259" key="9">
    <source>
        <dbReference type="PROSITE" id="PS50262"/>
    </source>
</evidence>
<dbReference type="Pfam" id="PF13853">
    <property type="entry name" value="7tm_4"/>
    <property type="match status" value="1"/>
</dbReference>
<proteinExistence type="evidence at transcript level"/>
<sequence>ISFPLRYTIIMSRSICITMVSCCWISGSLIALVVIVFTLQLPLCGANVINHFFCEATTLVGMACVDTFVTEMVIFSAGIFTLLLPSILTLLSYICIIVAIVGIRSSAGRYKAFSTCASHLIIVTIFYGTAIFGYMKPVSKNSGNQDKMTSVFYTVTPP</sequence>
<evidence type="ECO:0000256" key="3">
    <source>
        <dbReference type="ARBA" id="ARBA00022606"/>
    </source>
</evidence>
<evidence type="ECO:0000313" key="10">
    <source>
        <dbReference type="EMBL" id="AAB81765.1"/>
    </source>
</evidence>
<dbReference type="GO" id="GO:0005886">
    <property type="term" value="C:plasma membrane"/>
    <property type="evidence" value="ECO:0007669"/>
    <property type="project" value="UniProtKB-SubCell"/>
</dbReference>
<feature type="transmembrane region" description="Helical" evidence="8">
    <location>
        <begin position="15"/>
        <end position="39"/>
    </location>
</feature>
<keyword evidence="2" id="KW-1003">Cell membrane</keyword>
<dbReference type="GO" id="GO:0004984">
    <property type="term" value="F:olfactory receptor activity"/>
    <property type="evidence" value="ECO:0007669"/>
    <property type="project" value="InterPro"/>
</dbReference>
<accession>O42218</accession>
<keyword evidence="10" id="KW-0675">Receptor</keyword>
<feature type="transmembrane region" description="Helical" evidence="8">
    <location>
        <begin position="72"/>
        <end position="100"/>
    </location>
</feature>
<feature type="domain" description="G-protein coupled receptors family 1 profile" evidence="9">
    <location>
        <begin position="1"/>
        <end position="127"/>
    </location>
</feature>
<keyword evidence="3" id="KW-0716">Sensory transduction</keyword>
<comment type="subcellular location">
    <subcellularLocation>
        <location evidence="1">Cell membrane</location>
        <topology evidence="1">Multi-pass membrane protein</topology>
    </subcellularLocation>
</comment>
<dbReference type="Gene3D" id="1.20.1070.10">
    <property type="entry name" value="Rhodopsin 7-helix transmembrane proteins"/>
    <property type="match status" value="1"/>
</dbReference>
<dbReference type="PANTHER" id="PTHR26453">
    <property type="entry name" value="OLFACTORY RECEPTOR"/>
    <property type="match status" value="1"/>
</dbReference>
<evidence type="ECO:0000256" key="6">
    <source>
        <dbReference type="ARBA" id="ARBA00023136"/>
    </source>
</evidence>
<dbReference type="InterPro" id="IPR000725">
    <property type="entry name" value="Olfact_rcpt"/>
</dbReference>
<feature type="non-terminal residue" evidence="10">
    <location>
        <position position="158"/>
    </location>
</feature>
<dbReference type="AlphaFoldDB" id="O42218"/>
<protein>
    <submittedName>
        <fullName evidence="10">Olfactory receptor protein</fullName>
    </submittedName>
</protein>
<keyword evidence="6 8" id="KW-0472">Membrane</keyword>
<evidence type="ECO:0000256" key="8">
    <source>
        <dbReference type="SAM" id="Phobius"/>
    </source>
</evidence>
<dbReference type="SUPFAM" id="SSF81321">
    <property type="entry name" value="Family A G protein-coupled receptor-like"/>
    <property type="match status" value="1"/>
</dbReference>
<keyword evidence="5 8" id="KW-1133">Transmembrane helix</keyword>
<dbReference type="PRINTS" id="PR00245">
    <property type="entry name" value="OLFACTORYR"/>
</dbReference>
<evidence type="ECO:0000256" key="2">
    <source>
        <dbReference type="ARBA" id="ARBA00022475"/>
    </source>
</evidence>
<organism evidence="10">
    <name type="scientific">Necturus maculosus</name>
    <name type="common">Mudpuppy</name>
    <name type="synonym">Sirena maculosa</name>
    <dbReference type="NCBI Taxonomy" id="42757"/>
    <lineage>
        <taxon>Eukaryota</taxon>
        <taxon>Metazoa</taxon>
        <taxon>Chordata</taxon>
        <taxon>Craniata</taxon>
        <taxon>Vertebrata</taxon>
        <taxon>Euteleostomi</taxon>
        <taxon>Amphibia</taxon>
        <taxon>Batrachia</taxon>
        <taxon>Caudata</taxon>
        <taxon>Salamandroidea</taxon>
        <taxon>Proteidae</taxon>
        <taxon>Necturus</taxon>
    </lineage>
</organism>
<evidence type="ECO:0000256" key="5">
    <source>
        <dbReference type="ARBA" id="ARBA00022989"/>
    </source>
</evidence>